<organism evidence="8">
    <name type="scientific">Uncultured Desulfatiglans sp</name>
    <dbReference type="NCBI Taxonomy" id="1748965"/>
    <lineage>
        <taxon>Bacteria</taxon>
        <taxon>Pseudomonadati</taxon>
        <taxon>Thermodesulfobacteriota</taxon>
        <taxon>Desulfobacteria</taxon>
        <taxon>Desulfatiglandales</taxon>
        <taxon>Desulfatiglandaceae</taxon>
        <taxon>Desulfatiglans</taxon>
        <taxon>environmental samples</taxon>
    </lineage>
</organism>
<proteinExistence type="predicted"/>
<gene>
    <name evidence="8" type="ORF">TRIP_B50297</name>
</gene>
<dbReference type="InterPro" id="IPR044398">
    <property type="entry name" value="Globin-sensor_dom"/>
</dbReference>
<dbReference type="SUPFAM" id="SSF46458">
    <property type="entry name" value="Globin-like"/>
    <property type="match status" value="1"/>
</dbReference>
<feature type="transmembrane region" description="Helical" evidence="6">
    <location>
        <begin position="271"/>
        <end position="291"/>
    </location>
</feature>
<accession>A0A653AHN9</accession>
<evidence type="ECO:0000256" key="3">
    <source>
        <dbReference type="ARBA" id="ARBA00022692"/>
    </source>
</evidence>
<dbReference type="Gene3D" id="1.10.490.10">
    <property type="entry name" value="Globins"/>
    <property type="match status" value="1"/>
</dbReference>
<dbReference type="EMBL" id="UPXX01000032">
    <property type="protein sequence ID" value="VBB47421.1"/>
    <property type="molecule type" value="Genomic_DNA"/>
</dbReference>
<keyword evidence="2" id="KW-1003">Cell membrane</keyword>
<feature type="transmembrane region" description="Helical" evidence="6">
    <location>
        <begin position="181"/>
        <end position="207"/>
    </location>
</feature>
<dbReference type="Pfam" id="PF11563">
    <property type="entry name" value="Protoglobin"/>
    <property type="match status" value="1"/>
</dbReference>
<keyword evidence="5 6" id="KW-0472">Membrane</keyword>
<feature type="transmembrane region" description="Helical" evidence="6">
    <location>
        <begin position="243"/>
        <end position="265"/>
    </location>
</feature>
<evidence type="ECO:0000256" key="2">
    <source>
        <dbReference type="ARBA" id="ARBA00022475"/>
    </source>
</evidence>
<comment type="subcellular location">
    <subcellularLocation>
        <location evidence="1">Cell membrane</location>
        <topology evidence="1">Multi-pass membrane protein</topology>
    </subcellularLocation>
</comment>
<evidence type="ECO:0000256" key="6">
    <source>
        <dbReference type="SAM" id="Phobius"/>
    </source>
</evidence>
<dbReference type="Pfam" id="PF06146">
    <property type="entry name" value="PsiE"/>
    <property type="match status" value="1"/>
</dbReference>
<dbReference type="GO" id="GO:0019825">
    <property type="term" value="F:oxygen binding"/>
    <property type="evidence" value="ECO:0007669"/>
    <property type="project" value="InterPro"/>
</dbReference>
<evidence type="ECO:0000313" key="8">
    <source>
        <dbReference type="EMBL" id="VBB47421.1"/>
    </source>
</evidence>
<keyword evidence="3 6" id="KW-0812">Transmembrane</keyword>
<dbReference type="GO" id="GO:0020037">
    <property type="term" value="F:heme binding"/>
    <property type="evidence" value="ECO:0007669"/>
    <property type="project" value="InterPro"/>
</dbReference>
<feature type="domain" description="Globin-sensor" evidence="7">
    <location>
        <begin position="3"/>
        <end position="154"/>
    </location>
</feature>
<dbReference type="InterPro" id="IPR012292">
    <property type="entry name" value="Globin/Proto"/>
</dbReference>
<reference evidence="8" key="1">
    <citation type="submission" date="2018-07" db="EMBL/GenBank/DDBJ databases">
        <authorList>
            <consortium name="Genoscope - CEA"/>
            <person name="William W."/>
        </authorList>
    </citation>
    <scope>NUCLEOTIDE SEQUENCE</scope>
    <source>
        <strain evidence="8">IK1</strain>
    </source>
</reference>
<keyword evidence="4 6" id="KW-1133">Transmembrane helix</keyword>
<evidence type="ECO:0000259" key="7">
    <source>
        <dbReference type="Pfam" id="PF11563"/>
    </source>
</evidence>
<protein>
    <recommendedName>
        <fullName evidence="7">Globin-sensor domain-containing protein</fullName>
    </recommendedName>
</protein>
<name>A0A653AHN9_UNCDX</name>
<feature type="transmembrane region" description="Helical" evidence="6">
    <location>
        <begin position="213"/>
        <end position="231"/>
    </location>
</feature>
<sequence>MENMQDIRKHYRFSTLDEKNLAELANSLLPYEDQLAEDFYSYLLESPRTASYFTTEAAVAKRKRTIKSWFRDLLTAEYDHRYLLRLQRIGKIHVKIGLNGHYVNAAMNFIRTFCISHLVAEVQDTSRRQDLVETMNKVLDISLDVMTSSYREAELKKVFISHRAELWLVRWAERLLHGLNLVLMVGLVLMSAGVAGLLVSDILYALRETLETGIIRALGSLLILWMMIELLHTQVEHLRGGGFRVQVFVELALVAFIRKLFVAAIDEKDAVTFALLIGGLLVLGIVFYLTAKIEPRSRS</sequence>
<dbReference type="GO" id="GO:0005886">
    <property type="term" value="C:plasma membrane"/>
    <property type="evidence" value="ECO:0007669"/>
    <property type="project" value="UniProtKB-SubCell"/>
</dbReference>
<dbReference type="InterPro" id="IPR020948">
    <property type="entry name" value="P_starv_induced_PsiE-like"/>
</dbReference>
<evidence type="ECO:0000256" key="4">
    <source>
        <dbReference type="ARBA" id="ARBA00022989"/>
    </source>
</evidence>
<dbReference type="InterPro" id="IPR009050">
    <property type="entry name" value="Globin-like_sf"/>
</dbReference>
<evidence type="ECO:0000256" key="5">
    <source>
        <dbReference type="ARBA" id="ARBA00023136"/>
    </source>
</evidence>
<evidence type="ECO:0000256" key="1">
    <source>
        <dbReference type="ARBA" id="ARBA00004651"/>
    </source>
</evidence>
<dbReference type="AlphaFoldDB" id="A0A653AHN9"/>